<sequence length="76" mass="8753">MPHISRCILDLREGSIDACLGAFGDDDVETVIHRILERRTLSFMVEESPISNRRNIFDIDEFDVFSDRTLDPARVD</sequence>
<reference evidence="1" key="1">
    <citation type="submission" date="2021-06" db="EMBL/GenBank/DDBJ databases">
        <authorList>
            <person name="Kallberg Y."/>
            <person name="Tangrot J."/>
            <person name="Rosling A."/>
        </authorList>
    </citation>
    <scope>NUCLEOTIDE SEQUENCE</scope>
    <source>
        <strain evidence="1">BR232B</strain>
    </source>
</reference>
<accession>A0A9N9GIL1</accession>
<dbReference type="EMBL" id="CAJVPI010001444">
    <property type="protein sequence ID" value="CAG8613034.1"/>
    <property type="molecule type" value="Genomic_DNA"/>
</dbReference>
<comment type="caution">
    <text evidence="1">The sequence shown here is derived from an EMBL/GenBank/DDBJ whole genome shotgun (WGS) entry which is preliminary data.</text>
</comment>
<dbReference type="OrthoDB" id="5577209at2759"/>
<dbReference type="Proteomes" id="UP000789739">
    <property type="component" value="Unassembled WGS sequence"/>
</dbReference>
<organism evidence="1 2">
    <name type="scientific">Paraglomus brasilianum</name>
    <dbReference type="NCBI Taxonomy" id="144538"/>
    <lineage>
        <taxon>Eukaryota</taxon>
        <taxon>Fungi</taxon>
        <taxon>Fungi incertae sedis</taxon>
        <taxon>Mucoromycota</taxon>
        <taxon>Glomeromycotina</taxon>
        <taxon>Glomeromycetes</taxon>
        <taxon>Paraglomerales</taxon>
        <taxon>Paraglomeraceae</taxon>
        <taxon>Paraglomus</taxon>
    </lineage>
</organism>
<evidence type="ECO:0000313" key="2">
    <source>
        <dbReference type="Proteomes" id="UP000789739"/>
    </source>
</evidence>
<dbReference type="AlphaFoldDB" id="A0A9N9GIL1"/>
<gene>
    <name evidence="1" type="ORF">PBRASI_LOCUS8276</name>
</gene>
<proteinExistence type="predicted"/>
<protein>
    <submittedName>
        <fullName evidence="1">9347_t:CDS:1</fullName>
    </submittedName>
</protein>
<feature type="non-terminal residue" evidence="1">
    <location>
        <position position="1"/>
    </location>
</feature>
<name>A0A9N9GIL1_9GLOM</name>
<evidence type="ECO:0000313" key="1">
    <source>
        <dbReference type="EMBL" id="CAG8613034.1"/>
    </source>
</evidence>
<keyword evidence="2" id="KW-1185">Reference proteome</keyword>